<dbReference type="InterPro" id="IPR021109">
    <property type="entry name" value="Peptidase_aspartic_dom_sf"/>
</dbReference>
<protein>
    <submittedName>
        <fullName evidence="2">Uncharacterized protein</fullName>
    </submittedName>
</protein>
<sequence>MRKLFLEADPDTSSTMKLESLLAKVLPNYRLDLLKQKAKDPDEFQQMARDLEHTYLVLNAIEQNVQSNGSFSGVSSTSSTSYYNSSFQPHQRPSFTPSPRYGPRSNNASSYFSQPVPFAHVSRFPSPSSSNSPSRSFQPRANRGSFNRRFSTPRQNLSVFQPSSSPSSTFPPSPTPMFPSSSSSDVLPPLMSLPDTTSTPSPSTDPPSSIVTPTISCQLCSNLVSDGTASHVSAFHPSKPFLLYATLFVNNTLLHTLIDTGASATCVNLQVLQQLSNVRYADRQSRSFLLADGVLPLSSTGLVELSININNTCIPFYALTAEKLCVDLILGMDFMIVFHAIIDIHSQQLSINVDNQRLIIPIDDPIRRPLVPIRAARFTCILPQSSVNVMILCPISCLSAYFLPAS</sequence>
<accession>A0A816FNX8</accession>
<dbReference type="Proteomes" id="UP000663828">
    <property type="component" value="Unassembled WGS sequence"/>
</dbReference>
<dbReference type="Gene3D" id="2.40.70.10">
    <property type="entry name" value="Acid Proteases"/>
    <property type="match status" value="1"/>
</dbReference>
<feature type="compositionally biased region" description="Low complexity" evidence="1">
    <location>
        <begin position="122"/>
        <end position="140"/>
    </location>
</feature>
<dbReference type="Pfam" id="PF13975">
    <property type="entry name" value="gag-asp_proteas"/>
    <property type="match status" value="1"/>
</dbReference>
<dbReference type="AlphaFoldDB" id="A0A816FNX8"/>
<name>A0A816FNX8_ADIRI</name>
<dbReference type="CDD" id="cd00303">
    <property type="entry name" value="retropepsin_like"/>
    <property type="match status" value="1"/>
</dbReference>
<proteinExistence type="predicted"/>
<reference evidence="2" key="1">
    <citation type="submission" date="2021-02" db="EMBL/GenBank/DDBJ databases">
        <authorList>
            <person name="Nowell W R."/>
        </authorList>
    </citation>
    <scope>NUCLEOTIDE SEQUENCE</scope>
</reference>
<feature type="compositionally biased region" description="Low complexity" evidence="1">
    <location>
        <begin position="157"/>
        <end position="168"/>
    </location>
</feature>
<feature type="compositionally biased region" description="Polar residues" evidence="1">
    <location>
        <begin position="144"/>
        <end position="156"/>
    </location>
</feature>
<evidence type="ECO:0000313" key="2">
    <source>
        <dbReference type="EMBL" id="CAF1664129.1"/>
    </source>
</evidence>
<feature type="region of interest" description="Disordered" evidence="1">
    <location>
        <begin position="122"/>
        <end position="210"/>
    </location>
</feature>
<keyword evidence="3" id="KW-1185">Reference proteome</keyword>
<comment type="caution">
    <text evidence="2">The sequence shown here is derived from an EMBL/GenBank/DDBJ whole genome shotgun (WGS) entry which is preliminary data.</text>
</comment>
<evidence type="ECO:0000313" key="3">
    <source>
        <dbReference type="Proteomes" id="UP000663828"/>
    </source>
</evidence>
<organism evidence="2 3">
    <name type="scientific">Adineta ricciae</name>
    <name type="common">Rotifer</name>
    <dbReference type="NCBI Taxonomy" id="249248"/>
    <lineage>
        <taxon>Eukaryota</taxon>
        <taxon>Metazoa</taxon>
        <taxon>Spiralia</taxon>
        <taxon>Gnathifera</taxon>
        <taxon>Rotifera</taxon>
        <taxon>Eurotatoria</taxon>
        <taxon>Bdelloidea</taxon>
        <taxon>Adinetida</taxon>
        <taxon>Adinetidae</taxon>
        <taxon>Adineta</taxon>
    </lineage>
</organism>
<evidence type="ECO:0000256" key="1">
    <source>
        <dbReference type="SAM" id="MobiDB-lite"/>
    </source>
</evidence>
<feature type="region of interest" description="Disordered" evidence="1">
    <location>
        <begin position="82"/>
        <end position="109"/>
    </location>
</feature>
<feature type="compositionally biased region" description="Low complexity" evidence="1">
    <location>
        <begin position="178"/>
        <end position="210"/>
    </location>
</feature>
<dbReference type="SUPFAM" id="SSF50630">
    <property type="entry name" value="Acid proteases"/>
    <property type="match status" value="1"/>
</dbReference>
<dbReference type="EMBL" id="CAJNOR010011851">
    <property type="protein sequence ID" value="CAF1664129.1"/>
    <property type="molecule type" value="Genomic_DNA"/>
</dbReference>
<gene>
    <name evidence="2" type="ORF">XAT740_LOCUS57444</name>
</gene>